<dbReference type="EMBL" id="MGGE01000055">
    <property type="protein sequence ID" value="OGM19991.1"/>
    <property type="molecule type" value="Genomic_DNA"/>
</dbReference>
<reference evidence="7 8" key="1">
    <citation type="journal article" date="2016" name="Nat. Commun.">
        <title>Thousands of microbial genomes shed light on interconnected biogeochemical processes in an aquifer system.</title>
        <authorList>
            <person name="Anantharaman K."/>
            <person name="Brown C.T."/>
            <person name="Hug L.A."/>
            <person name="Sharon I."/>
            <person name="Castelle C.J."/>
            <person name="Probst A.J."/>
            <person name="Thomas B.C."/>
            <person name="Singh A."/>
            <person name="Wilkins M.J."/>
            <person name="Karaoz U."/>
            <person name="Brodie E.L."/>
            <person name="Williams K.H."/>
            <person name="Hubbard S.S."/>
            <person name="Banfield J.F."/>
        </authorList>
    </citation>
    <scope>NUCLEOTIDE SEQUENCE [LARGE SCALE GENOMIC DNA]</scope>
</reference>
<evidence type="ECO:0000256" key="3">
    <source>
        <dbReference type="ARBA" id="ARBA00022679"/>
    </source>
</evidence>
<keyword evidence="4" id="KW-0648">Protein biosynthesis</keyword>
<dbReference type="InterPro" id="IPR005793">
    <property type="entry name" value="Formyl_trans_C"/>
</dbReference>
<accession>A0A1F7XY83</accession>
<dbReference type="CDD" id="cd08646">
    <property type="entry name" value="FMT_core_Met-tRNA-FMT_N"/>
    <property type="match status" value="1"/>
</dbReference>
<evidence type="ECO:0000259" key="6">
    <source>
        <dbReference type="Pfam" id="PF02911"/>
    </source>
</evidence>
<feature type="domain" description="Formyl transferase N-terminal" evidence="5">
    <location>
        <begin position="1"/>
        <end position="176"/>
    </location>
</feature>
<feature type="domain" description="Formyl transferase C-terminal" evidence="6">
    <location>
        <begin position="241"/>
        <end position="329"/>
    </location>
</feature>
<keyword evidence="3" id="KW-0808">Transferase</keyword>
<organism evidence="7 8">
    <name type="scientific">Candidatus Woesebacteria bacterium RIFCSPHIGHO2_01_FULL_38_9</name>
    <dbReference type="NCBI Taxonomy" id="1802492"/>
    <lineage>
        <taxon>Bacteria</taxon>
        <taxon>Candidatus Woeseibacteriota</taxon>
    </lineage>
</organism>
<dbReference type="InterPro" id="IPR041711">
    <property type="entry name" value="Met-tRNA-FMT_N"/>
</dbReference>
<name>A0A1F7XY83_9BACT</name>
<dbReference type="GO" id="GO:0004479">
    <property type="term" value="F:methionyl-tRNA formyltransferase activity"/>
    <property type="evidence" value="ECO:0007669"/>
    <property type="project" value="UniProtKB-EC"/>
</dbReference>
<gene>
    <name evidence="7" type="ORF">A2714_04970</name>
</gene>
<dbReference type="InterPro" id="IPR036477">
    <property type="entry name" value="Formyl_transf_N_sf"/>
</dbReference>
<comment type="similarity">
    <text evidence="1">Belongs to the Fmt family.</text>
</comment>
<sequence>MKIVFFGTPDYVLPVLDALYRTFKSSHESPIVAVVTQPPKPTGRKHFLEYSPVDVWAHKKKIPIFFDANEIAKNNVEADLGILASYGAIIPNTVISHFPYGIVNIHPSLLPKWRGSSPVQATLISGENIAGVTIIKIDKLLDHGPIITQFTESVAPDDTTESLRSRLFERSSEVLTTLLPAYLGGKIKLREQDHKNATLTHEIKKDNALIPPNYISAAMTGIILVKEKWEIPFIKDFEIESTPEAIERFIRAMQPWPIAWTLLRASFAEVATKVEQGFGGQAKRLKILEAHLETLRTTNHQLRTTKLVLDEVQLEGKNSVSWEQFKQGYPNAKFS</sequence>
<dbReference type="GO" id="GO:0005829">
    <property type="term" value="C:cytosol"/>
    <property type="evidence" value="ECO:0007669"/>
    <property type="project" value="TreeGrafter"/>
</dbReference>
<dbReference type="PANTHER" id="PTHR11138:SF5">
    <property type="entry name" value="METHIONYL-TRNA FORMYLTRANSFERASE, MITOCHONDRIAL"/>
    <property type="match status" value="1"/>
</dbReference>
<dbReference type="Gene3D" id="3.40.50.12230">
    <property type="match status" value="1"/>
</dbReference>
<evidence type="ECO:0000256" key="4">
    <source>
        <dbReference type="ARBA" id="ARBA00022917"/>
    </source>
</evidence>
<dbReference type="Proteomes" id="UP000178419">
    <property type="component" value="Unassembled WGS sequence"/>
</dbReference>
<dbReference type="InterPro" id="IPR044135">
    <property type="entry name" value="Met-tRNA-FMT_C"/>
</dbReference>
<evidence type="ECO:0000256" key="2">
    <source>
        <dbReference type="ARBA" id="ARBA00012261"/>
    </source>
</evidence>
<dbReference type="InterPro" id="IPR002376">
    <property type="entry name" value="Formyl_transf_N"/>
</dbReference>
<dbReference type="SUPFAM" id="SSF50486">
    <property type="entry name" value="FMT C-terminal domain-like"/>
    <property type="match status" value="1"/>
</dbReference>
<evidence type="ECO:0000313" key="7">
    <source>
        <dbReference type="EMBL" id="OGM19991.1"/>
    </source>
</evidence>
<comment type="caution">
    <text evidence="7">The sequence shown here is derived from an EMBL/GenBank/DDBJ whole genome shotgun (WGS) entry which is preliminary data.</text>
</comment>
<dbReference type="AlphaFoldDB" id="A0A1F7XY83"/>
<proteinExistence type="inferred from homology"/>
<dbReference type="CDD" id="cd08704">
    <property type="entry name" value="Met_tRNA_FMT_C"/>
    <property type="match status" value="1"/>
</dbReference>
<dbReference type="InterPro" id="IPR011034">
    <property type="entry name" value="Formyl_transferase-like_C_sf"/>
</dbReference>
<dbReference type="EC" id="2.1.2.9" evidence="2"/>
<dbReference type="Pfam" id="PF02911">
    <property type="entry name" value="Formyl_trans_C"/>
    <property type="match status" value="1"/>
</dbReference>
<dbReference type="Pfam" id="PF00551">
    <property type="entry name" value="Formyl_trans_N"/>
    <property type="match status" value="1"/>
</dbReference>
<evidence type="ECO:0000256" key="1">
    <source>
        <dbReference type="ARBA" id="ARBA00010699"/>
    </source>
</evidence>
<dbReference type="SUPFAM" id="SSF53328">
    <property type="entry name" value="Formyltransferase"/>
    <property type="match status" value="1"/>
</dbReference>
<evidence type="ECO:0000313" key="8">
    <source>
        <dbReference type="Proteomes" id="UP000178419"/>
    </source>
</evidence>
<dbReference type="PANTHER" id="PTHR11138">
    <property type="entry name" value="METHIONYL-TRNA FORMYLTRANSFERASE"/>
    <property type="match status" value="1"/>
</dbReference>
<evidence type="ECO:0000259" key="5">
    <source>
        <dbReference type="Pfam" id="PF00551"/>
    </source>
</evidence>
<protein>
    <recommendedName>
        <fullName evidence="2">methionyl-tRNA formyltransferase</fullName>
        <ecNumber evidence="2">2.1.2.9</ecNumber>
    </recommendedName>
</protein>